<dbReference type="RefSeq" id="XP_007333328.1">
    <property type="nucleotide sequence ID" value="XM_007333266.1"/>
</dbReference>
<dbReference type="PANTHER" id="PTHR40124:SF1">
    <property type="entry name" value="DISAGGREGATASE RELATED REPEAT PROTEIN"/>
    <property type="match status" value="1"/>
</dbReference>
<feature type="domain" description="Polysaccharide lyase 14" evidence="1">
    <location>
        <begin position="66"/>
        <end position="286"/>
    </location>
</feature>
<dbReference type="AlphaFoldDB" id="K5WL05"/>
<keyword evidence="3" id="KW-1185">Reference proteome</keyword>
<protein>
    <recommendedName>
        <fullName evidence="1">Polysaccharide lyase 14 domain-containing protein</fullName>
    </recommendedName>
</protein>
<dbReference type="OMA" id="NLRLMWR"/>
<accession>K5WL05</accession>
<proteinExistence type="predicted"/>
<dbReference type="eggNOG" id="ENOG502RZA4">
    <property type="taxonomic scope" value="Eukaryota"/>
</dbReference>
<dbReference type="InParanoid" id="K5WL05"/>
<dbReference type="Proteomes" id="UP000008493">
    <property type="component" value="Unassembled WGS sequence"/>
</dbReference>
<dbReference type="InterPro" id="IPR048958">
    <property type="entry name" value="Polysacc_lyase_14"/>
</dbReference>
<evidence type="ECO:0000313" key="2">
    <source>
        <dbReference type="EMBL" id="EKM75991.1"/>
    </source>
</evidence>
<dbReference type="GeneID" id="18830461"/>
<dbReference type="OrthoDB" id="3337916at2759"/>
<dbReference type="KEGG" id="abp:AGABI1DRAFT63829"/>
<gene>
    <name evidence="2" type="ORF">AGABI1DRAFT_63829</name>
</gene>
<dbReference type="Pfam" id="PF21294">
    <property type="entry name" value="Polysacc_lyase_14"/>
    <property type="match status" value="1"/>
</dbReference>
<name>K5WL05_AGABU</name>
<evidence type="ECO:0000313" key="3">
    <source>
        <dbReference type="Proteomes" id="UP000008493"/>
    </source>
</evidence>
<dbReference type="EMBL" id="JH971406">
    <property type="protein sequence ID" value="EKM75991.1"/>
    <property type="molecule type" value="Genomic_DNA"/>
</dbReference>
<dbReference type="Gene3D" id="2.60.120.200">
    <property type="match status" value="1"/>
</dbReference>
<dbReference type="PANTHER" id="PTHR40124">
    <property type="match status" value="1"/>
</dbReference>
<dbReference type="STRING" id="597362.K5WL05"/>
<reference evidence="3" key="1">
    <citation type="journal article" date="2012" name="Proc. Natl. Acad. Sci. U.S.A.">
        <title>Genome sequence of the button mushroom Agaricus bisporus reveals mechanisms governing adaptation to a humic-rich ecological niche.</title>
        <authorList>
            <person name="Morin E."/>
            <person name="Kohler A."/>
            <person name="Baker A.R."/>
            <person name="Foulongne-Oriol M."/>
            <person name="Lombard V."/>
            <person name="Nagy L.G."/>
            <person name="Ohm R.A."/>
            <person name="Patyshakuliyeva A."/>
            <person name="Brun A."/>
            <person name="Aerts A.L."/>
            <person name="Bailey A.M."/>
            <person name="Billette C."/>
            <person name="Coutinho P.M."/>
            <person name="Deakin G."/>
            <person name="Doddapaneni H."/>
            <person name="Floudas D."/>
            <person name="Grimwood J."/>
            <person name="Hilden K."/>
            <person name="Kuees U."/>
            <person name="LaButti K.M."/>
            <person name="Lapidus A."/>
            <person name="Lindquist E.A."/>
            <person name="Lucas S.M."/>
            <person name="Murat C."/>
            <person name="Riley R.W."/>
            <person name="Salamov A.A."/>
            <person name="Schmutz J."/>
            <person name="Subramanian V."/>
            <person name="Woesten H.A.B."/>
            <person name="Xu J."/>
            <person name="Eastwood D.C."/>
            <person name="Foster G.D."/>
            <person name="Sonnenberg A.S."/>
            <person name="Cullen D."/>
            <person name="de Vries R.P."/>
            <person name="Lundell T."/>
            <person name="Hibbett D.S."/>
            <person name="Henrissat B."/>
            <person name="Burton K.S."/>
            <person name="Kerrigan R.W."/>
            <person name="Challen M.P."/>
            <person name="Grigoriev I.V."/>
            <person name="Martin F."/>
        </authorList>
    </citation>
    <scope>NUCLEOTIDE SEQUENCE [LARGE SCALE GENOMIC DNA]</scope>
    <source>
        <strain evidence="3">JB137-S8 / ATCC MYA-4627 / FGSC 10392</strain>
    </source>
</reference>
<dbReference type="HOGENOM" id="CLU_049744_0_1_1"/>
<evidence type="ECO:0000259" key="1">
    <source>
        <dbReference type="Pfam" id="PF21294"/>
    </source>
</evidence>
<organism evidence="2 3">
    <name type="scientific">Agaricus bisporus var. burnettii (strain JB137-S8 / ATCC MYA-4627 / FGSC 10392)</name>
    <name type="common">White button mushroom</name>
    <dbReference type="NCBI Taxonomy" id="597362"/>
    <lineage>
        <taxon>Eukaryota</taxon>
        <taxon>Fungi</taxon>
        <taxon>Dikarya</taxon>
        <taxon>Basidiomycota</taxon>
        <taxon>Agaricomycotina</taxon>
        <taxon>Agaricomycetes</taxon>
        <taxon>Agaricomycetidae</taxon>
        <taxon>Agaricales</taxon>
        <taxon>Agaricineae</taxon>
        <taxon>Agaricaceae</taxon>
        <taxon>Agaricus</taxon>
    </lineage>
</organism>
<sequence length="292" mass="32358">MMAEKILPISHFKSGFTTCDALKADNLTHVELEDKALGIHRVSSRTTHKVVSPPPPCSINWSPPSQAWEAFYPKGSINPKSDCPGGFGFYLSGPASFSSLLEKGAKEVVLSYRMMLAEDWEWVRGGKLPGFFGGEGQLAYSCTGGRQEDRCKCFDMRPMWRRNGVGELYTYLPPVEGNTKVLKSVPPQSIENSNFGFSVGRGAYKWEKAVGNWVAVACRIKLNDVGYANGEVEVWIDGERTINIAGLKFRDSEKSIIKGMHFETFFGGHSAEWASPKDQRAWFADVTGVIVQ</sequence>